<feature type="transmembrane region" description="Helical" evidence="1">
    <location>
        <begin position="12"/>
        <end position="32"/>
    </location>
</feature>
<evidence type="ECO:0000313" key="2">
    <source>
        <dbReference type="EMBL" id="PLS01375.1"/>
    </source>
</evidence>
<keyword evidence="1" id="KW-0472">Membrane</keyword>
<dbReference type="Proteomes" id="UP000234950">
    <property type="component" value="Unassembled WGS sequence"/>
</dbReference>
<protein>
    <submittedName>
        <fullName evidence="2">Uncharacterized protein</fullName>
    </submittedName>
</protein>
<dbReference type="AlphaFoldDB" id="A0A2N5H779"/>
<keyword evidence="1" id="KW-1133">Transmembrane helix</keyword>
<keyword evidence="1" id="KW-0812">Transmembrane</keyword>
<feature type="transmembrane region" description="Helical" evidence="1">
    <location>
        <begin position="38"/>
        <end position="63"/>
    </location>
</feature>
<comment type="caution">
    <text evidence="2">The sequence shown here is derived from an EMBL/GenBank/DDBJ whole genome shotgun (WGS) entry which is preliminary data.</text>
</comment>
<accession>A0A2N5H779</accession>
<keyword evidence="3" id="KW-1185">Reference proteome</keyword>
<proteinExistence type="predicted"/>
<organism evidence="2 3">
    <name type="scientific">Neobacillus cucumis</name>
    <dbReference type="NCBI Taxonomy" id="1740721"/>
    <lineage>
        <taxon>Bacteria</taxon>
        <taxon>Bacillati</taxon>
        <taxon>Bacillota</taxon>
        <taxon>Bacilli</taxon>
        <taxon>Bacillales</taxon>
        <taxon>Bacillaceae</taxon>
        <taxon>Neobacillus</taxon>
    </lineage>
</organism>
<name>A0A2N5H779_9BACI</name>
<reference evidence="2 3" key="1">
    <citation type="submission" date="2017-11" db="EMBL/GenBank/DDBJ databases">
        <title>Comparitive Functional Genomics of Dry Heat Resistant strains isolated from the Viking Spacecraft.</title>
        <authorList>
            <person name="Seuylemezian A."/>
            <person name="Cooper K."/>
            <person name="Vaishampayan P."/>
        </authorList>
    </citation>
    <scope>NUCLEOTIDE SEQUENCE [LARGE SCALE GENOMIC DNA]</scope>
    <source>
        <strain evidence="2 3">V32-6</strain>
    </source>
</reference>
<evidence type="ECO:0000313" key="3">
    <source>
        <dbReference type="Proteomes" id="UP000234950"/>
    </source>
</evidence>
<sequence>MHEKYVKNLQTFKMASTYVGVSGIIFLLFSFFENGSNLTLGLGIGLTASSVVLFLLGIFLGLMEEYTLASKRKTALAQPSRQFHY</sequence>
<gene>
    <name evidence="2" type="ORF">CVD27_25425</name>
</gene>
<evidence type="ECO:0000256" key="1">
    <source>
        <dbReference type="SAM" id="Phobius"/>
    </source>
</evidence>
<dbReference type="EMBL" id="PGVE01000098">
    <property type="protein sequence ID" value="PLS01375.1"/>
    <property type="molecule type" value="Genomic_DNA"/>
</dbReference>
<dbReference type="RefSeq" id="WP_101651707.1">
    <property type="nucleotide sequence ID" value="NZ_PGVE01000098.1"/>
</dbReference>